<dbReference type="Proteomes" id="UP000683360">
    <property type="component" value="Unassembled WGS sequence"/>
</dbReference>
<dbReference type="OrthoDB" id="6131821at2759"/>
<evidence type="ECO:0008006" key="3">
    <source>
        <dbReference type="Google" id="ProtNLM"/>
    </source>
</evidence>
<keyword evidence="2" id="KW-1185">Reference proteome</keyword>
<dbReference type="AlphaFoldDB" id="A0A8S3ULB5"/>
<dbReference type="InterPro" id="IPR014756">
    <property type="entry name" value="Ig_E-set"/>
</dbReference>
<dbReference type="Gene3D" id="2.60.40.10">
    <property type="entry name" value="Immunoglobulins"/>
    <property type="match status" value="2"/>
</dbReference>
<name>A0A8S3ULB5_MYTED</name>
<sequence>MCECIGVNWSGDLCDKCSETYYGSDCLPLITVLQVVPNQGSDKGGTVVHVWGHNFPDLTGHIYICKFGSERESMEHGKLGTMSRVLHHSTKKGSIFLDVSPNGTDFTNNKIIFTYYATCPQGACGRHLDPPRGQCLFGGCSCNLPWTGDGCTIELLAPKIIPPEESQYVVEGTKYQYGLNLTQGNLPVRWELNQYPVGMTIDDRTGQVEWDFTISTLTHHMITATVTNIIGKIVISSYSKRIKVLPALTDPLSPSSFSVTYYPYSDDIGIISAVASHPVEPSGNGAFNWTVLGIRCSPHYVKWNAVIENSTVVFKNITSLVNVGDQPIFNISSRVDGISGTYFQSPKMSKARPLNGRIYIIFSTLEGTETRLQVNMQFSVRKPLLVFAPTSIRENIVRGTQKILDVQVHNDGEVAAKDVIVSLPNDNRLSLVSFKTVDSLNSNENNDGITISPNEVAMMSLVVTTGLNDGLGR</sequence>
<reference evidence="1" key="1">
    <citation type="submission" date="2021-03" db="EMBL/GenBank/DDBJ databases">
        <authorList>
            <person name="Bekaert M."/>
        </authorList>
    </citation>
    <scope>NUCLEOTIDE SEQUENCE</scope>
</reference>
<evidence type="ECO:0000313" key="1">
    <source>
        <dbReference type="EMBL" id="CAG2246401.1"/>
    </source>
</evidence>
<proteinExistence type="predicted"/>
<protein>
    <recommendedName>
        <fullName evidence="3">EGF-like domain-containing protein</fullName>
    </recommendedName>
</protein>
<dbReference type="SUPFAM" id="SSF81296">
    <property type="entry name" value="E set domains"/>
    <property type="match status" value="1"/>
</dbReference>
<dbReference type="EMBL" id="CAJPWZ010002865">
    <property type="protein sequence ID" value="CAG2246401.1"/>
    <property type="molecule type" value="Genomic_DNA"/>
</dbReference>
<organism evidence="1 2">
    <name type="scientific">Mytilus edulis</name>
    <name type="common">Blue mussel</name>
    <dbReference type="NCBI Taxonomy" id="6550"/>
    <lineage>
        <taxon>Eukaryota</taxon>
        <taxon>Metazoa</taxon>
        <taxon>Spiralia</taxon>
        <taxon>Lophotrochozoa</taxon>
        <taxon>Mollusca</taxon>
        <taxon>Bivalvia</taxon>
        <taxon>Autobranchia</taxon>
        <taxon>Pteriomorphia</taxon>
        <taxon>Mytilida</taxon>
        <taxon>Mytiloidea</taxon>
        <taxon>Mytilidae</taxon>
        <taxon>Mytilinae</taxon>
        <taxon>Mytilus</taxon>
    </lineage>
</organism>
<evidence type="ECO:0000313" key="2">
    <source>
        <dbReference type="Proteomes" id="UP000683360"/>
    </source>
</evidence>
<dbReference type="InterPro" id="IPR013783">
    <property type="entry name" value="Ig-like_fold"/>
</dbReference>
<accession>A0A8S3ULB5</accession>
<gene>
    <name evidence="1" type="ORF">MEDL_58376</name>
</gene>
<comment type="caution">
    <text evidence="1">The sequence shown here is derived from an EMBL/GenBank/DDBJ whole genome shotgun (WGS) entry which is preliminary data.</text>
</comment>